<gene>
    <name evidence="1" type="ORF">AArcSt2_12555</name>
</gene>
<organism evidence="1 2">
    <name type="scientific">Natronocalculus amylovorans</name>
    <dbReference type="NCBI Taxonomy" id="2917812"/>
    <lineage>
        <taxon>Archaea</taxon>
        <taxon>Methanobacteriati</taxon>
        <taxon>Methanobacteriota</taxon>
        <taxon>Stenosarchaea group</taxon>
        <taxon>Halobacteria</taxon>
        <taxon>Halobacteriales</taxon>
        <taxon>Haloferacaceae</taxon>
        <taxon>Natronocalculus</taxon>
    </lineage>
</organism>
<protein>
    <submittedName>
        <fullName evidence="1">Uncharacterized protein</fullName>
    </submittedName>
</protein>
<keyword evidence="2" id="KW-1185">Reference proteome</keyword>
<dbReference type="EMBL" id="JAKRVX010000005">
    <property type="protein sequence ID" value="MCL9817775.1"/>
    <property type="molecule type" value="Genomic_DNA"/>
</dbReference>
<name>A0AAE3FZI9_9EURY</name>
<dbReference type="AlphaFoldDB" id="A0AAE3FZI9"/>
<evidence type="ECO:0000313" key="1">
    <source>
        <dbReference type="EMBL" id="MCL9817775.1"/>
    </source>
</evidence>
<proteinExistence type="predicted"/>
<dbReference type="Proteomes" id="UP001203207">
    <property type="component" value="Unassembled WGS sequence"/>
</dbReference>
<evidence type="ECO:0000313" key="2">
    <source>
        <dbReference type="Proteomes" id="UP001203207"/>
    </source>
</evidence>
<comment type="caution">
    <text evidence="1">The sequence shown here is derived from an EMBL/GenBank/DDBJ whole genome shotgun (WGS) entry which is preliminary data.</text>
</comment>
<accession>A0AAE3FZI9</accession>
<reference evidence="1" key="2">
    <citation type="submission" date="2022-02" db="EMBL/GenBank/DDBJ databases">
        <authorList>
            <person name="Elcheninov A.G."/>
            <person name="Sorokin D.Y."/>
            <person name="Kublanov I.V."/>
        </authorList>
    </citation>
    <scope>NUCLEOTIDE SEQUENCE</scope>
    <source>
        <strain evidence="1">AArc-St2</strain>
    </source>
</reference>
<sequence length="309" mass="35885">MSLDVLQKRLTDADVAYIYDPDGSIHYWKLRSLPALSYLGIGNATYPTSWRQLKHTWQHERGGRQYSFPGYHYHVLGGIDLAPSEDLCVVTTSYYEQHTQYSINELVDRYTQIDGTLVVIADERRFQPEKGLRPLYQEPFCERIGEYDRLYNAFEDHFTEEGWELPLQDTKNLFLQDNANLYQLVENMSIKSTVKLFDILPDAPYLPLYRPFSEIFARQNQLGVEPLESEDMVEAFGGWLRRRIEWDKATASKVAHELNRTVSMEGTAFDPSYAKQSPKIGDARRACDELDPDASPIEARYHDWLQNPL</sequence>
<dbReference type="RefSeq" id="WP_250585119.1">
    <property type="nucleotide sequence ID" value="NZ_JAKRVX010000005.1"/>
</dbReference>
<reference evidence="1" key="1">
    <citation type="journal article" date="2022" name="Syst. Appl. Microbiol.">
        <title>Natronocalculus amylovorans gen. nov., sp. nov., and Natranaeroarchaeum aerophilus sp. nov., dominant culturable amylolytic natronoarchaea from hypersaline soda lakes in southwestern Siberia.</title>
        <authorList>
            <person name="Sorokin D.Y."/>
            <person name="Elcheninov A.G."/>
            <person name="Khizhniak T.V."/>
            <person name="Koenen M."/>
            <person name="Bale N.J."/>
            <person name="Damste J.S.S."/>
            <person name="Kublanov I.V."/>
        </authorList>
    </citation>
    <scope>NUCLEOTIDE SEQUENCE</scope>
    <source>
        <strain evidence="1">AArc-St2</strain>
    </source>
</reference>